<evidence type="ECO:0000313" key="4">
    <source>
        <dbReference type="Proteomes" id="UP001430919"/>
    </source>
</evidence>
<dbReference type="EMBL" id="JAJJMO010000001">
    <property type="protein sequence ID" value="MCC9071520.1"/>
    <property type="molecule type" value="Genomic_DNA"/>
</dbReference>
<keyword evidence="1" id="KW-0732">Signal</keyword>
<comment type="caution">
    <text evidence="3">The sequence shown here is derived from an EMBL/GenBank/DDBJ whole genome shotgun (WGS) entry which is preliminary data.</text>
</comment>
<feature type="signal peptide" evidence="1">
    <location>
        <begin position="1"/>
        <end position="23"/>
    </location>
</feature>
<reference evidence="3" key="1">
    <citation type="submission" date="2021-11" db="EMBL/GenBank/DDBJ databases">
        <title>Description of novel Flavobacterium species.</title>
        <authorList>
            <person name="Saticioglu I.B."/>
            <person name="Ay H."/>
            <person name="Altun S."/>
            <person name="Duman M."/>
        </authorList>
    </citation>
    <scope>NUCLEOTIDE SEQUENCE</scope>
    <source>
        <strain evidence="3">F-65</strain>
    </source>
</reference>
<feature type="chain" id="PRO_5045050842" evidence="1">
    <location>
        <begin position="24"/>
        <end position="148"/>
    </location>
</feature>
<evidence type="ECO:0000256" key="1">
    <source>
        <dbReference type="SAM" id="SignalP"/>
    </source>
</evidence>
<accession>A0ABS8MUG7</accession>
<dbReference type="Gene3D" id="3.40.1420.30">
    <property type="match status" value="1"/>
</dbReference>
<dbReference type="InterPro" id="IPR021533">
    <property type="entry name" value="PepSY-like"/>
</dbReference>
<evidence type="ECO:0000313" key="3">
    <source>
        <dbReference type="EMBL" id="MCC9071520.1"/>
    </source>
</evidence>
<dbReference type="Pfam" id="PF11396">
    <property type="entry name" value="PepSY_like"/>
    <property type="match status" value="1"/>
</dbReference>
<dbReference type="Proteomes" id="UP001430919">
    <property type="component" value="Unassembled WGS sequence"/>
</dbReference>
<gene>
    <name evidence="3" type="ORF">LNQ49_08005</name>
</gene>
<name>A0ABS8MUG7_9FLAO</name>
<dbReference type="RefSeq" id="WP_229988131.1">
    <property type="nucleotide sequence ID" value="NZ_JAJJMO010000001.1"/>
</dbReference>
<organism evidence="3 4">
    <name type="scientific">Flavobacterium pisciphilum</name>
    <dbReference type="NCBI Taxonomy" id="2893755"/>
    <lineage>
        <taxon>Bacteria</taxon>
        <taxon>Pseudomonadati</taxon>
        <taxon>Bacteroidota</taxon>
        <taxon>Flavobacteriia</taxon>
        <taxon>Flavobacteriales</taxon>
        <taxon>Flavobacteriaceae</taxon>
        <taxon>Flavobacterium</taxon>
    </lineage>
</organism>
<feature type="domain" description="Putative beta-lactamase-inhibitor-like PepSY-like" evidence="2">
    <location>
        <begin position="62"/>
        <end position="145"/>
    </location>
</feature>
<evidence type="ECO:0000259" key="2">
    <source>
        <dbReference type="Pfam" id="PF11396"/>
    </source>
</evidence>
<sequence>MRTKLNLVVCLIAGLIFGLSANAQKTVIKKSALPVNAQTFLKKHFAGQEPTYILEDKEILSKEYKVQFANNTQIEFDGKGNWKEADGKNAAIPATIVPIKITTYIKVNFPKTKVTKIEKESLGGYEVKLNNDLELKFNSKGEFIKISK</sequence>
<protein>
    <submittedName>
        <fullName evidence="3">PepSY-like domain-containing protein</fullName>
    </submittedName>
</protein>
<proteinExistence type="predicted"/>
<keyword evidence="4" id="KW-1185">Reference proteome</keyword>
<dbReference type="SUPFAM" id="SSF160574">
    <property type="entry name" value="BT0923-like"/>
    <property type="match status" value="1"/>
</dbReference>